<name>A0A8C3HAK9_CHRPI</name>
<keyword evidence="4 9" id="KW-0812">Transmembrane</keyword>
<feature type="domain" description="G-protein coupled receptors family 1 profile" evidence="12">
    <location>
        <begin position="34"/>
        <end position="291"/>
    </location>
</feature>
<dbReference type="GO" id="GO:0005886">
    <property type="term" value="C:plasma membrane"/>
    <property type="evidence" value="ECO:0007669"/>
    <property type="project" value="UniProtKB-SubCell"/>
</dbReference>
<dbReference type="PRINTS" id="PR00237">
    <property type="entry name" value="GPCRRHODOPSN"/>
</dbReference>
<comment type="subcellular location">
    <subcellularLocation>
        <location evidence="10">Cell membrane</location>
        <topology evidence="10">Multi-pass membrane protein</topology>
    </subcellularLocation>
    <subcellularLocation>
        <location evidence="2">Membrane</location>
        <topology evidence="2">Multi-pass membrane protein</topology>
    </subcellularLocation>
</comment>
<evidence type="ECO:0000256" key="9">
    <source>
        <dbReference type="RuleBase" id="RU000688"/>
    </source>
</evidence>
<feature type="signal peptide" evidence="11">
    <location>
        <begin position="1"/>
        <end position="24"/>
    </location>
</feature>
<keyword evidence="9" id="KW-0675">Receptor</keyword>
<dbReference type="GO" id="GO:0004984">
    <property type="term" value="F:olfactory receptor activity"/>
    <property type="evidence" value="ECO:0007669"/>
    <property type="project" value="InterPro"/>
</dbReference>
<keyword evidence="6 10" id="KW-1133">Transmembrane helix</keyword>
<dbReference type="InterPro" id="IPR017452">
    <property type="entry name" value="GPCR_Rhodpsn_7TM"/>
</dbReference>
<keyword evidence="7 10" id="KW-0472">Membrane</keyword>
<feature type="transmembrane region" description="Helical" evidence="10">
    <location>
        <begin position="196"/>
        <end position="218"/>
    </location>
</feature>
<dbReference type="PRINTS" id="PR00245">
    <property type="entry name" value="OLFACTORYR"/>
</dbReference>
<dbReference type="SUPFAM" id="SSF81321">
    <property type="entry name" value="Family A G protein-coupled receptor-like"/>
    <property type="match status" value="1"/>
</dbReference>
<evidence type="ECO:0000256" key="7">
    <source>
        <dbReference type="ARBA" id="ARBA00023136"/>
    </source>
</evidence>
<evidence type="ECO:0000256" key="8">
    <source>
        <dbReference type="ARBA" id="ARBA00023224"/>
    </source>
</evidence>
<evidence type="ECO:0000256" key="3">
    <source>
        <dbReference type="ARBA" id="ARBA00022606"/>
    </source>
</evidence>
<evidence type="ECO:0000256" key="10">
    <source>
        <dbReference type="RuleBase" id="RU363047"/>
    </source>
</evidence>
<dbReference type="AlphaFoldDB" id="A0A8C3HAK9"/>
<feature type="chain" id="PRO_5034675787" description="Olfactory receptor" evidence="11">
    <location>
        <begin position="25"/>
        <end position="338"/>
    </location>
</feature>
<feature type="transmembrane region" description="Helical" evidence="10">
    <location>
        <begin position="139"/>
        <end position="157"/>
    </location>
</feature>
<dbReference type="GO" id="GO:0004930">
    <property type="term" value="F:G protein-coupled receptor activity"/>
    <property type="evidence" value="ECO:0007669"/>
    <property type="project" value="UniProtKB-KW"/>
</dbReference>
<keyword evidence="5 10" id="KW-0552">Olfaction</keyword>
<evidence type="ECO:0000256" key="1">
    <source>
        <dbReference type="ARBA" id="ARBA00002936"/>
    </source>
</evidence>
<keyword evidence="9" id="KW-0297">G-protein coupled receptor</keyword>
<protein>
    <recommendedName>
        <fullName evidence="10">Olfactory receptor</fullName>
    </recommendedName>
</protein>
<dbReference type="Pfam" id="PF13853">
    <property type="entry name" value="7tm_4"/>
    <property type="match status" value="1"/>
</dbReference>
<dbReference type="InterPro" id="IPR000725">
    <property type="entry name" value="Olfact_rcpt"/>
</dbReference>
<sequence>MATSNWTMLHPSTFILLGIPGLEAAHVWISIPFCSVYILSLLGNGLLLAMEPSLHEPMYSFLCMLGVCDLVVSTSIVPKMLSIFWFNSREIDFNACLTQMYFIHCFSVMGSGILVAMALDRYVAICDPLRYSTILTKPVVVKIGLAVVLRGCIIVLPHPFLARRWPYCRTNIIPHSYCEHIAVVKLACTDTHISSYYGLFVAFLVMGLDVFSITVSYVQILKAIFSLPTKDARHKTFRTCGSHLCVILVSYIPPLFSFLTHRFGHNVPQHFHILIANVYILVPPMLNPIIYGVSTKQIRDRLLRLFTHKGTYSFLLLIWLSERALCRDHRGHGSGPSS</sequence>
<feature type="transmembrane region" description="Helical" evidence="10">
    <location>
        <begin position="61"/>
        <end position="81"/>
    </location>
</feature>
<evidence type="ECO:0000313" key="14">
    <source>
        <dbReference type="Proteomes" id="UP000694380"/>
    </source>
</evidence>
<dbReference type="OMA" id="IWLSERA"/>
<comment type="function">
    <text evidence="1">Odorant receptor.</text>
</comment>
<dbReference type="FunFam" id="1.20.1070.10:FF:000006">
    <property type="entry name" value="Olfactory receptor"/>
    <property type="match status" value="1"/>
</dbReference>
<reference evidence="13" key="1">
    <citation type="submission" date="2025-08" db="UniProtKB">
        <authorList>
            <consortium name="Ensembl"/>
        </authorList>
    </citation>
    <scope>IDENTIFICATION</scope>
</reference>
<dbReference type="PANTHER" id="PTHR26450">
    <property type="entry name" value="OLFACTORY RECEPTOR 56B1-RELATED"/>
    <property type="match status" value="1"/>
</dbReference>
<accession>A0A8C3HAK9</accession>
<dbReference type="InterPro" id="IPR050402">
    <property type="entry name" value="OR51/52/56-like"/>
</dbReference>
<evidence type="ECO:0000259" key="12">
    <source>
        <dbReference type="PROSITE" id="PS50262"/>
    </source>
</evidence>
<keyword evidence="14" id="KW-1185">Reference proteome</keyword>
<organism evidence="13 14">
    <name type="scientific">Chrysemys picta bellii</name>
    <name type="common">Western painted turtle</name>
    <name type="synonym">Emys bellii</name>
    <dbReference type="NCBI Taxonomy" id="8478"/>
    <lineage>
        <taxon>Eukaryota</taxon>
        <taxon>Metazoa</taxon>
        <taxon>Chordata</taxon>
        <taxon>Craniata</taxon>
        <taxon>Vertebrata</taxon>
        <taxon>Euteleostomi</taxon>
        <taxon>Archelosauria</taxon>
        <taxon>Testudinata</taxon>
        <taxon>Testudines</taxon>
        <taxon>Cryptodira</taxon>
        <taxon>Durocryptodira</taxon>
        <taxon>Testudinoidea</taxon>
        <taxon>Emydidae</taxon>
        <taxon>Chrysemys</taxon>
    </lineage>
</organism>
<dbReference type="PROSITE" id="PS50262">
    <property type="entry name" value="G_PROTEIN_RECEP_F1_2"/>
    <property type="match status" value="1"/>
</dbReference>
<keyword evidence="11" id="KW-0732">Signal</keyword>
<feature type="transmembrane region" description="Helical" evidence="10">
    <location>
        <begin position="239"/>
        <end position="259"/>
    </location>
</feature>
<feature type="transmembrane region" description="Helical" evidence="10">
    <location>
        <begin position="101"/>
        <end position="119"/>
    </location>
</feature>
<keyword evidence="3 10" id="KW-0716">Sensory transduction</keyword>
<dbReference type="PANTHER" id="PTHR26450:SF87">
    <property type="entry name" value="OLFACTORY RECEPTOR 51F2"/>
    <property type="match status" value="1"/>
</dbReference>
<dbReference type="PROSITE" id="PS00237">
    <property type="entry name" value="G_PROTEIN_RECEP_F1_1"/>
    <property type="match status" value="1"/>
</dbReference>
<keyword evidence="8 9" id="KW-0807">Transducer</keyword>
<keyword evidence="10" id="KW-1003">Cell membrane</keyword>
<dbReference type="Ensembl" id="ENSCPBT00000014808.1">
    <property type="protein sequence ID" value="ENSCPBP00000012433.1"/>
    <property type="gene ID" value="ENSCPBG00000009384.1"/>
</dbReference>
<feature type="transmembrane region" description="Helical" evidence="10">
    <location>
        <begin position="271"/>
        <end position="290"/>
    </location>
</feature>
<proteinExistence type="inferred from homology"/>
<dbReference type="CDD" id="cd15951">
    <property type="entry name" value="7tmA_OR52R_52L-like"/>
    <property type="match status" value="1"/>
</dbReference>
<dbReference type="Proteomes" id="UP000694380">
    <property type="component" value="Unplaced"/>
</dbReference>
<comment type="similarity">
    <text evidence="9">Belongs to the G-protein coupled receptor 1 family.</text>
</comment>
<evidence type="ECO:0000313" key="13">
    <source>
        <dbReference type="Ensembl" id="ENSCPBP00000012433.1"/>
    </source>
</evidence>
<dbReference type="InterPro" id="IPR000276">
    <property type="entry name" value="GPCR_Rhodpsn"/>
</dbReference>
<feature type="transmembrane region" description="Helical" evidence="10">
    <location>
        <begin position="27"/>
        <end position="49"/>
    </location>
</feature>
<evidence type="ECO:0000256" key="5">
    <source>
        <dbReference type="ARBA" id="ARBA00022725"/>
    </source>
</evidence>
<evidence type="ECO:0000256" key="6">
    <source>
        <dbReference type="ARBA" id="ARBA00022989"/>
    </source>
</evidence>
<dbReference type="Gene3D" id="1.20.1070.10">
    <property type="entry name" value="Rhodopsin 7-helix transmembrane proteins"/>
    <property type="match status" value="1"/>
</dbReference>
<evidence type="ECO:0000256" key="2">
    <source>
        <dbReference type="ARBA" id="ARBA00004141"/>
    </source>
</evidence>
<reference evidence="13" key="2">
    <citation type="submission" date="2025-09" db="UniProtKB">
        <authorList>
            <consortium name="Ensembl"/>
        </authorList>
    </citation>
    <scope>IDENTIFICATION</scope>
</reference>
<dbReference type="GeneTree" id="ENSGT01150000286912"/>
<evidence type="ECO:0000256" key="4">
    <source>
        <dbReference type="ARBA" id="ARBA00022692"/>
    </source>
</evidence>
<evidence type="ECO:0000256" key="11">
    <source>
        <dbReference type="SAM" id="SignalP"/>
    </source>
</evidence>